<dbReference type="EMBL" id="CP001825">
    <property type="protein sequence ID" value="ACZ40956.1"/>
    <property type="molecule type" value="Genomic_DNA"/>
</dbReference>
<dbReference type="RefSeq" id="WP_012873991.1">
    <property type="nucleotide sequence ID" value="NC_013525.1"/>
</dbReference>
<dbReference type="GO" id="GO:0004422">
    <property type="term" value="F:hypoxanthine phosphoribosyltransferase activity"/>
    <property type="evidence" value="ECO:0007669"/>
    <property type="project" value="InterPro"/>
</dbReference>
<gene>
    <name evidence="17" type="ordered locus">Tter_0033</name>
</gene>
<comment type="subcellular location">
    <subcellularLocation>
        <location evidence="2 15">Cytoplasm</location>
    </subcellularLocation>
</comment>
<keyword evidence="12 15" id="KW-0460">Magnesium</keyword>
<dbReference type="PANTHER" id="PTHR43340">
    <property type="entry name" value="HYPOXANTHINE-GUANINE PHOSPHORIBOSYLTRANSFERASE"/>
    <property type="match status" value="1"/>
</dbReference>
<evidence type="ECO:0000256" key="8">
    <source>
        <dbReference type="ARBA" id="ARBA00022679"/>
    </source>
</evidence>
<keyword evidence="8 15" id="KW-0808">Transferase</keyword>
<accession>D1CDF0</accession>
<dbReference type="EC" id="2.4.2.8" evidence="15"/>
<evidence type="ECO:0000256" key="2">
    <source>
        <dbReference type="ARBA" id="ARBA00004496"/>
    </source>
</evidence>
<evidence type="ECO:0000256" key="15">
    <source>
        <dbReference type="RuleBase" id="RU364099"/>
    </source>
</evidence>
<proteinExistence type="inferred from homology"/>
<evidence type="ECO:0000256" key="12">
    <source>
        <dbReference type="ARBA" id="ARBA00022842"/>
    </source>
</evidence>
<dbReference type="CDD" id="cd06223">
    <property type="entry name" value="PRTases_typeI"/>
    <property type="match status" value="1"/>
</dbReference>
<keyword evidence="11 15" id="KW-0547">Nucleotide-binding</keyword>
<dbReference type="GO" id="GO:0052657">
    <property type="term" value="F:guanine phosphoribosyltransferase activity"/>
    <property type="evidence" value="ECO:0007669"/>
    <property type="project" value="UniProtKB-ARBA"/>
</dbReference>
<evidence type="ECO:0000259" key="16">
    <source>
        <dbReference type="Pfam" id="PF00156"/>
    </source>
</evidence>
<keyword evidence="7 15" id="KW-0328">Glycosyltransferase</keyword>
<keyword evidence="10 15" id="KW-0660">Purine salvage</keyword>
<evidence type="ECO:0000256" key="14">
    <source>
        <dbReference type="ARBA" id="ARBA00049402"/>
    </source>
</evidence>
<evidence type="ECO:0000256" key="1">
    <source>
        <dbReference type="ARBA" id="ARBA00001946"/>
    </source>
</evidence>
<keyword evidence="18" id="KW-1185">Reference proteome</keyword>
<dbReference type="GO" id="GO:0032263">
    <property type="term" value="P:GMP salvage"/>
    <property type="evidence" value="ECO:0007669"/>
    <property type="project" value="TreeGrafter"/>
</dbReference>
<dbReference type="NCBIfam" id="TIGR01203">
    <property type="entry name" value="HGPRTase"/>
    <property type="match status" value="1"/>
</dbReference>
<comment type="catalytic activity">
    <reaction evidence="13">
        <text>GMP + diphosphate = guanine + 5-phospho-alpha-D-ribose 1-diphosphate</text>
        <dbReference type="Rhea" id="RHEA:25424"/>
        <dbReference type="ChEBI" id="CHEBI:16235"/>
        <dbReference type="ChEBI" id="CHEBI:33019"/>
        <dbReference type="ChEBI" id="CHEBI:58017"/>
        <dbReference type="ChEBI" id="CHEBI:58115"/>
        <dbReference type="EC" id="2.4.2.8"/>
    </reaction>
    <physiologicalReaction direction="right-to-left" evidence="13">
        <dbReference type="Rhea" id="RHEA:25426"/>
    </physiologicalReaction>
</comment>
<comment type="catalytic activity">
    <reaction evidence="14">
        <text>IMP + diphosphate = hypoxanthine + 5-phospho-alpha-D-ribose 1-diphosphate</text>
        <dbReference type="Rhea" id="RHEA:17973"/>
        <dbReference type="ChEBI" id="CHEBI:17368"/>
        <dbReference type="ChEBI" id="CHEBI:33019"/>
        <dbReference type="ChEBI" id="CHEBI:58017"/>
        <dbReference type="ChEBI" id="CHEBI:58053"/>
        <dbReference type="EC" id="2.4.2.8"/>
    </reaction>
    <physiologicalReaction direction="right-to-left" evidence="14">
        <dbReference type="Rhea" id="RHEA:17975"/>
    </physiologicalReaction>
</comment>
<dbReference type="FunFam" id="3.40.50.2020:FF:000006">
    <property type="entry name" value="Hypoxanthine phosphoribosyltransferase"/>
    <property type="match status" value="1"/>
</dbReference>
<sequence>MNSDIEQILITESELQAKIKELGSRIAEDYKDKIPVLIGVLNGAVMFVSDLIRACPIQLNIDFMAVSSYQDSTESSGVVKIIKDLDRNISGRHILIVEDIIDTGLTLSYLLETLQARHPASIKVCALLDKASRRRVNVPIDYLGFQIPDKFVVGYGLDFRDLYRNLPYIGVLKPYLYEGITGDNDI</sequence>
<feature type="domain" description="Phosphoribosyltransferase" evidence="16">
    <location>
        <begin position="14"/>
        <end position="159"/>
    </location>
</feature>
<dbReference type="GO" id="GO:0000287">
    <property type="term" value="F:magnesium ion binding"/>
    <property type="evidence" value="ECO:0007669"/>
    <property type="project" value="TreeGrafter"/>
</dbReference>
<dbReference type="OrthoDB" id="9802824at2"/>
<evidence type="ECO:0000313" key="17">
    <source>
        <dbReference type="EMBL" id="ACZ40956.1"/>
    </source>
</evidence>
<keyword evidence="9 15" id="KW-0479">Metal-binding</keyword>
<evidence type="ECO:0000256" key="13">
    <source>
        <dbReference type="ARBA" id="ARBA00048811"/>
    </source>
</evidence>
<comment type="pathway">
    <text evidence="3 15">Purine metabolism; IMP biosynthesis via salvage pathway; IMP from hypoxanthine: step 1/1.</text>
</comment>
<name>D1CDF0_THET1</name>
<evidence type="ECO:0000256" key="6">
    <source>
        <dbReference type="ARBA" id="ARBA00022490"/>
    </source>
</evidence>
<dbReference type="InterPro" id="IPR050408">
    <property type="entry name" value="HGPRT"/>
</dbReference>
<dbReference type="InterPro" id="IPR000836">
    <property type="entry name" value="PRTase_dom"/>
</dbReference>
<reference evidence="18" key="1">
    <citation type="journal article" date="2010" name="Stand. Genomic Sci.">
        <title>Complete genome sequence of 'Thermobaculum terrenum' type strain (YNP1).</title>
        <authorList>
            <person name="Kiss H."/>
            <person name="Cleland D."/>
            <person name="Lapidus A."/>
            <person name="Lucas S."/>
            <person name="Glavina Del Rio T."/>
            <person name="Nolan M."/>
            <person name="Tice H."/>
            <person name="Han C."/>
            <person name="Goodwin L."/>
            <person name="Pitluck S."/>
            <person name="Liolios K."/>
            <person name="Ivanova N."/>
            <person name="Mavromatis K."/>
            <person name="Ovchinnikova G."/>
            <person name="Pati A."/>
            <person name="Chen A."/>
            <person name="Palaniappan K."/>
            <person name="Land M."/>
            <person name="Hauser L."/>
            <person name="Chang Y."/>
            <person name="Jeffries C."/>
            <person name="Lu M."/>
            <person name="Brettin T."/>
            <person name="Detter J."/>
            <person name="Goker M."/>
            <person name="Tindall B."/>
            <person name="Beck B."/>
            <person name="McDermott T."/>
            <person name="Woyke T."/>
            <person name="Bristow J."/>
            <person name="Eisen J."/>
            <person name="Markowitz V."/>
            <person name="Hugenholtz P."/>
            <person name="Kyrpides N."/>
            <person name="Klenk H."/>
            <person name="Cheng J."/>
        </authorList>
    </citation>
    <scope>NUCLEOTIDE SEQUENCE [LARGE SCALE GENOMIC DNA]</scope>
    <source>
        <strain evidence="18">ATCC BAA-798 / YNP1</strain>
    </source>
</reference>
<dbReference type="GO" id="GO:0005829">
    <property type="term" value="C:cytosol"/>
    <property type="evidence" value="ECO:0007669"/>
    <property type="project" value="TreeGrafter"/>
</dbReference>
<dbReference type="GO" id="GO:0006166">
    <property type="term" value="P:purine ribonucleoside salvage"/>
    <property type="evidence" value="ECO:0007669"/>
    <property type="project" value="UniProtKB-KW"/>
</dbReference>
<comment type="pathway">
    <text evidence="4">Purine metabolism; GMP biosynthesis via salvage pathway; GMP from guanine: step 1/1.</text>
</comment>
<dbReference type="InterPro" id="IPR029057">
    <property type="entry name" value="PRTase-like"/>
</dbReference>
<dbReference type="UniPathway" id="UPA00591">
    <property type="reaction ID" value="UER00648"/>
</dbReference>
<evidence type="ECO:0000256" key="5">
    <source>
        <dbReference type="ARBA" id="ARBA00008391"/>
    </source>
</evidence>
<dbReference type="GO" id="GO:0046100">
    <property type="term" value="P:hypoxanthine metabolic process"/>
    <property type="evidence" value="ECO:0007669"/>
    <property type="project" value="TreeGrafter"/>
</dbReference>
<evidence type="ECO:0000256" key="7">
    <source>
        <dbReference type="ARBA" id="ARBA00022676"/>
    </source>
</evidence>
<dbReference type="AlphaFoldDB" id="D1CDF0"/>
<dbReference type="STRING" id="525904.Tter_0033"/>
<comment type="cofactor">
    <cofactor evidence="1 15">
        <name>Mg(2+)</name>
        <dbReference type="ChEBI" id="CHEBI:18420"/>
    </cofactor>
</comment>
<dbReference type="PANTHER" id="PTHR43340:SF1">
    <property type="entry name" value="HYPOXANTHINE PHOSPHORIBOSYLTRANSFERASE"/>
    <property type="match status" value="1"/>
</dbReference>
<dbReference type="SUPFAM" id="SSF53271">
    <property type="entry name" value="PRTase-like"/>
    <property type="match status" value="1"/>
</dbReference>
<dbReference type="InterPro" id="IPR005904">
    <property type="entry name" value="Hxn_phspho_trans"/>
</dbReference>
<evidence type="ECO:0000256" key="9">
    <source>
        <dbReference type="ARBA" id="ARBA00022723"/>
    </source>
</evidence>
<keyword evidence="6 15" id="KW-0963">Cytoplasm</keyword>
<evidence type="ECO:0000256" key="11">
    <source>
        <dbReference type="ARBA" id="ARBA00022741"/>
    </source>
</evidence>
<evidence type="ECO:0000256" key="3">
    <source>
        <dbReference type="ARBA" id="ARBA00004669"/>
    </source>
</evidence>
<evidence type="ECO:0000256" key="4">
    <source>
        <dbReference type="ARBA" id="ARBA00004676"/>
    </source>
</evidence>
<dbReference type="KEGG" id="ttr:Tter_0033"/>
<dbReference type="GO" id="GO:0032264">
    <property type="term" value="P:IMP salvage"/>
    <property type="evidence" value="ECO:0007669"/>
    <property type="project" value="UniProtKB-UniPathway"/>
</dbReference>
<dbReference type="Gene3D" id="3.40.50.2020">
    <property type="match status" value="1"/>
</dbReference>
<dbReference type="GO" id="GO:0000166">
    <property type="term" value="F:nucleotide binding"/>
    <property type="evidence" value="ECO:0007669"/>
    <property type="project" value="UniProtKB-KW"/>
</dbReference>
<evidence type="ECO:0000256" key="10">
    <source>
        <dbReference type="ARBA" id="ARBA00022726"/>
    </source>
</evidence>
<protein>
    <recommendedName>
        <fullName evidence="15">Hypoxanthine phosphoribosyltransferase</fullName>
        <ecNumber evidence="15">2.4.2.8</ecNumber>
    </recommendedName>
</protein>
<dbReference type="HOGENOM" id="CLU_073615_0_0_0"/>
<organism evidence="17 18">
    <name type="scientific">Thermobaculum terrenum (strain ATCC BAA-798 / CCMEE 7001 / YNP1)</name>
    <dbReference type="NCBI Taxonomy" id="525904"/>
    <lineage>
        <taxon>Bacteria</taxon>
        <taxon>Bacillati</taxon>
        <taxon>Chloroflexota</taxon>
        <taxon>Chloroflexia</taxon>
        <taxon>Candidatus Thermobaculales</taxon>
        <taxon>Candidatus Thermobaculaceae</taxon>
        <taxon>Thermobaculum</taxon>
    </lineage>
</organism>
<dbReference type="Proteomes" id="UP000000323">
    <property type="component" value="Chromosome 1"/>
</dbReference>
<dbReference type="eggNOG" id="COG0634">
    <property type="taxonomic scope" value="Bacteria"/>
</dbReference>
<comment type="similarity">
    <text evidence="5 15">Belongs to the purine/pyrimidine phosphoribosyltransferase family.</text>
</comment>
<evidence type="ECO:0000313" key="18">
    <source>
        <dbReference type="Proteomes" id="UP000000323"/>
    </source>
</evidence>
<dbReference type="Pfam" id="PF00156">
    <property type="entry name" value="Pribosyltran"/>
    <property type="match status" value="1"/>
</dbReference>
<dbReference type="GO" id="GO:0006178">
    <property type="term" value="P:guanine salvage"/>
    <property type="evidence" value="ECO:0007669"/>
    <property type="project" value="TreeGrafter"/>
</dbReference>